<evidence type="ECO:0000313" key="1">
    <source>
        <dbReference type="EMBL" id="MCZ0831063.1"/>
    </source>
</evidence>
<dbReference type="Proteomes" id="UP001067708">
    <property type="component" value="Unassembled WGS sequence"/>
</dbReference>
<reference evidence="1" key="1">
    <citation type="submission" date="2022-09" db="EMBL/GenBank/DDBJ databases">
        <title>Genome analysis and characterization of larvicidal activity of Brevibacillus strains.</title>
        <authorList>
            <person name="Patrusheva E.V."/>
            <person name="Izotova A.O."/>
            <person name="Toshchakov S.V."/>
            <person name="Sineoky S.P."/>
        </authorList>
    </citation>
    <scope>NUCLEOTIDE SEQUENCE</scope>
    <source>
        <strain evidence="1">VKPM_B-13244</strain>
    </source>
</reference>
<evidence type="ECO:0000313" key="2">
    <source>
        <dbReference type="Proteomes" id="UP001067708"/>
    </source>
</evidence>
<name>A0ABT4HWW1_9BACL</name>
<keyword evidence="2" id="KW-1185">Reference proteome</keyword>
<dbReference type="EMBL" id="JAPTNG010000006">
    <property type="protein sequence ID" value="MCZ0831063.1"/>
    <property type="molecule type" value="Genomic_DNA"/>
</dbReference>
<dbReference type="RefSeq" id="WP_258417241.1">
    <property type="nucleotide sequence ID" value="NZ_JAPTNG010000006.1"/>
</dbReference>
<organism evidence="1 2">
    <name type="scientific">Brevibacillus halotolerans</name>
    <dbReference type="NCBI Taxonomy" id="1507437"/>
    <lineage>
        <taxon>Bacteria</taxon>
        <taxon>Bacillati</taxon>
        <taxon>Bacillota</taxon>
        <taxon>Bacilli</taxon>
        <taxon>Bacillales</taxon>
        <taxon>Paenibacillaceae</taxon>
        <taxon>Brevibacillus</taxon>
    </lineage>
</organism>
<sequence>MSLQLGASIEEIKSVPVGSALWLGCGNPQTIAGVKEGVMLLDTAAVI</sequence>
<accession>A0ABT4HWW1</accession>
<evidence type="ECO:0008006" key="3">
    <source>
        <dbReference type="Google" id="ProtNLM"/>
    </source>
</evidence>
<proteinExistence type="predicted"/>
<protein>
    <recommendedName>
        <fullName evidence="3">MBL fold metallo-hydrolase</fullName>
    </recommendedName>
</protein>
<gene>
    <name evidence="1" type="ORF">O0535_09715</name>
</gene>
<comment type="caution">
    <text evidence="1">The sequence shown here is derived from an EMBL/GenBank/DDBJ whole genome shotgun (WGS) entry which is preliminary data.</text>
</comment>